<evidence type="ECO:0000313" key="1">
    <source>
        <dbReference type="EMBL" id="KRY22423.1"/>
    </source>
</evidence>
<dbReference type="AlphaFoldDB" id="A0A0V1AC64"/>
<reference evidence="1 2" key="1">
    <citation type="submission" date="2015-01" db="EMBL/GenBank/DDBJ databases">
        <title>Evolution of Trichinella species and genotypes.</title>
        <authorList>
            <person name="Korhonen P.K."/>
            <person name="Edoardo P."/>
            <person name="Giuseppe L.R."/>
            <person name="Gasser R.B."/>
        </authorList>
    </citation>
    <scope>NUCLEOTIDE SEQUENCE [LARGE SCALE GENOMIC DNA]</scope>
    <source>
        <strain evidence="1">ISS2496</strain>
    </source>
</reference>
<dbReference type="EMBL" id="JYDQ01000009">
    <property type="protein sequence ID" value="KRY22423.1"/>
    <property type="molecule type" value="Genomic_DNA"/>
</dbReference>
<comment type="caution">
    <text evidence="1">The sequence shown here is derived from an EMBL/GenBank/DDBJ whole genome shotgun (WGS) entry which is preliminary data.</text>
</comment>
<sequence length="138" mass="14999">MPGGPPCDATAQPVQPRMAALPRDRVVQTPAFSQVGMKLAGPLFVSVGRRATSPIYVCLITCMVTRSVHLEVVPHGQSTASPSTFMAREDGPKTIQSDNFRSLQGAASCCRPWTRTGTRGRELVGHRIQWKFIPEKAP</sequence>
<evidence type="ECO:0000313" key="2">
    <source>
        <dbReference type="Proteomes" id="UP000054783"/>
    </source>
</evidence>
<dbReference type="Gene3D" id="3.30.420.10">
    <property type="entry name" value="Ribonuclease H-like superfamily/Ribonuclease H"/>
    <property type="match status" value="1"/>
</dbReference>
<proteinExistence type="predicted"/>
<dbReference type="GO" id="GO:0003676">
    <property type="term" value="F:nucleic acid binding"/>
    <property type="evidence" value="ECO:0007669"/>
    <property type="project" value="InterPro"/>
</dbReference>
<dbReference type="STRING" id="990121.A0A0V1AC64"/>
<dbReference type="PANTHER" id="PTHR47331">
    <property type="entry name" value="PHD-TYPE DOMAIN-CONTAINING PROTEIN"/>
    <property type="match status" value="1"/>
</dbReference>
<gene>
    <name evidence="1" type="ORF">T12_6700</name>
</gene>
<keyword evidence="2" id="KW-1185">Reference proteome</keyword>
<dbReference type="Proteomes" id="UP000054783">
    <property type="component" value="Unassembled WGS sequence"/>
</dbReference>
<dbReference type="OrthoDB" id="5866088at2759"/>
<protein>
    <submittedName>
        <fullName evidence="1">Uncharacterized protein</fullName>
    </submittedName>
</protein>
<accession>A0A0V1AC64</accession>
<dbReference type="InterPro" id="IPR036397">
    <property type="entry name" value="RNaseH_sf"/>
</dbReference>
<name>A0A0V1AC64_9BILA</name>
<organism evidence="1 2">
    <name type="scientific">Trichinella patagoniensis</name>
    <dbReference type="NCBI Taxonomy" id="990121"/>
    <lineage>
        <taxon>Eukaryota</taxon>
        <taxon>Metazoa</taxon>
        <taxon>Ecdysozoa</taxon>
        <taxon>Nematoda</taxon>
        <taxon>Enoplea</taxon>
        <taxon>Dorylaimia</taxon>
        <taxon>Trichinellida</taxon>
        <taxon>Trichinellidae</taxon>
        <taxon>Trichinella</taxon>
    </lineage>
</organism>